<organism evidence="1 2">
    <name type="scientific">Flammeovirga pectinis</name>
    <dbReference type="NCBI Taxonomy" id="2494373"/>
    <lineage>
        <taxon>Bacteria</taxon>
        <taxon>Pseudomonadati</taxon>
        <taxon>Bacteroidota</taxon>
        <taxon>Cytophagia</taxon>
        <taxon>Cytophagales</taxon>
        <taxon>Flammeovirgaceae</taxon>
        <taxon>Flammeovirga</taxon>
    </lineage>
</organism>
<protein>
    <submittedName>
        <fullName evidence="1">Uncharacterized protein</fullName>
    </submittedName>
</protein>
<reference evidence="1 2" key="1">
    <citation type="submission" date="2018-12" db="EMBL/GenBank/DDBJ databases">
        <title>Flammeovirga pectinis sp. nov., isolated from the gut of the Korean scallop, Patinopecten yessoensis.</title>
        <authorList>
            <person name="Bae J.-W."/>
            <person name="Jeong Y.-S."/>
            <person name="Kang W."/>
        </authorList>
    </citation>
    <scope>NUCLEOTIDE SEQUENCE [LARGE SCALE GENOMIC DNA]</scope>
    <source>
        <strain evidence="1 2">L12M1</strain>
    </source>
</reference>
<evidence type="ECO:0000313" key="1">
    <source>
        <dbReference type="EMBL" id="AZQ63703.1"/>
    </source>
</evidence>
<evidence type="ECO:0000313" key="2">
    <source>
        <dbReference type="Proteomes" id="UP000267268"/>
    </source>
</evidence>
<proteinExistence type="predicted"/>
<gene>
    <name evidence="1" type="ORF">EI427_16175</name>
</gene>
<dbReference type="EMBL" id="CP034562">
    <property type="protein sequence ID" value="AZQ63703.1"/>
    <property type="molecule type" value="Genomic_DNA"/>
</dbReference>
<accession>A0A3Q9FQL3</accession>
<keyword evidence="2" id="KW-1185">Reference proteome</keyword>
<name>A0A3Q9FQL3_9BACT</name>
<dbReference type="AlphaFoldDB" id="A0A3Q9FQL3"/>
<sequence>MMNFIKERYDLNDYLIVSITVNIYPNKFRYDFNIYNVCEVIITLVDINVKEKLIITCHKVDYMKYNYDNELGRLQIWEAAIIEKDSKTVIDLRATYGTDAEPYPDFESSNLLFQCEKVTYEVIDITDEDSQNY</sequence>
<dbReference type="KEGG" id="fll:EI427_16175"/>
<dbReference type="Proteomes" id="UP000267268">
    <property type="component" value="Chromosome 1"/>
</dbReference>